<protein>
    <submittedName>
        <fullName evidence="2">Uncharacterized protein</fullName>
    </submittedName>
</protein>
<sequence>MTGTCPEGNRSQVEKRGIITPTLSMFGPVEKWLWLNTGVYKLKAQQIRDTESAEHVENVSQVTPRDTAERR</sequence>
<evidence type="ECO:0000256" key="1">
    <source>
        <dbReference type="SAM" id="MobiDB-lite"/>
    </source>
</evidence>
<gene>
    <name evidence="2" type="ORF">KOW79_011607</name>
</gene>
<proteinExistence type="predicted"/>
<evidence type="ECO:0000313" key="3">
    <source>
        <dbReference type="Proteomes" id="UP000824219"/>
    </source>
</evidence>
<name>A0A9D3NMH7_9TELE</name>
<feature type="region of interest" description="Disordered" evidence="1">
    <location>
        <begin position="50"/>
        <end position="71"/>
    </location>
</feature>
<evidence type="ECO:0000313" key="2">
    <source>
        <dbReference type="EMBL" id="KAG7325291.1"/>
    </source>
</evidence>
<dbReference type="EMBL" id="JAHKSW010000013">
    <property type="protein sequence ID" value="KAG7325291.1"/>
    <property type="molecule type" value="Genomic_DNA"/>
</dbReference>
<dbReference type="AlphaFoldDB" id="A0A9D3NMH7"/>
<organism evidence="2 3">
    <name type="scientific">Hemibagrus wyckioides</name>
    <dbReference type="NCBI Taxonomy" id="337641"/>
    <lineage>
        <taxon>Eukaryota</taxon>
        <taxon>Metazoa</taxon>
        <taxon>Chordata</taxon>
        <taxon>Craniata</taxon>
        <taxon>Vertebrata</taxon>
        <taxon>Euteleostomi</taxon>
        <taxon>Actinopterygii</taxon>
        <taxon>Neopterygii</taxon>
        <taxon>Teleostei</taxon>
        <taxon>Ostariophysi</taxon>
        <taxon>Siluriformes</taxon>
        <taxon>Bagridae</taxon>
        <taxon>Hemibagrus</taxon>
    </lineage>
</organism>
<comment type="caution">
    <text evidence="2">The sequence shown here is derived from an EMBL/GenBank/DDBJ whole genome shotgun (WGS) entry which is preliminary data.</text>
</comment>
<dbReference type="Proteomes" id="UP000824219">
    <property type="component" value="Linkage Group LG13"/>
</dbReference>
<keyword evidence="3" id="KW-1185">Reference proteome</keyword>
<accession>A0A9D3NMH7</accession>
<reference evidence="2 3" key="1">
    <citation type="submission" date="2021-06" db="EMBL/GenBank/DDBJ databases">
        <title>Chromosome-level genome assembly of the red-tail catfish (Hemibagrus wyckioides).</title>
        <authorList>
            <person name="Shao F."/>
        </authorList>
    </citation>
    <scope>NUCLEOTIDE SEQUENCE [LARGE SCALE GENOMIC DNA]</scope>
    <source>
        <strain evidence="2">EC202008001</strain>
        <tissue evidence="2">Blood</tissue>
    </source>
</reference>